<evidence type="ECO:0000259" key="3">
    <source>
        <dbReference type="Pfam" id="PF02894"/>
    </source>
</evidence>
<keyword evidence="5" id="KW-1185">Reference proteome</keyword>
<evidence type="ECO:0000313" key="4">
    <source>
        <dbReference type="EMBL" id="QOV18894.1"/>
    </source>
</evidence>
<feature type="domain" description="Gfo/Idh/MocA-like oxidoreductase C-terminal" evidence="3">
    <location>
        <begin position="141"/>
        <end position="417"/>
    </location>
</feature>
<proteinExistence type="inferred from homology"/>
<gene>
    <name evidence="4" type="ORF">INP51_13000</name>
</gene>
<dbReference type="PANTHER" id="PTHR43377:SF2">
    <property type="entry name" value="BINDING ROSSMANN FOLD OXIDOREDUCTASE, PUTATIVE (AFU_ORTHOLOGUE AFUA_4G00560)-RELATED"/>
    <property type="match status" value="1"/>
</dbReference>
<feature type="domain" description="Gfo/Idh/MocA-like oxidoreductase N-terminal" evidence="2">
    <location>
        <begin position="6"/>
        <end position="127"/>
    </location>
</feature>
<reference evidence="4 5" key="1">
    <citation type="submission" date="2020-10" db="EMBL/GenBank/DDBJ databases">
        <title>Blautia liquoris sp.nov., isolated from the mud in a fermentation cellar used for the production of Chinese strong-flavoured liquor.</title>
        <authorList>
            <person name="Lu L."/>
        </authorList>
    </citation>
    <scope>NUCLEOTIDE SEQUENCE [LARGE SCALE GENOMIC DNA]</scope>
    <source>
        <strain evidence="4 5">LZLJ-3</strain>
    </source>
</reference>
<dbReference type="AlphaFoldDB" id="A0A7M2RFY6"/>
<protein>
    <submittedName>
        <fullName evidence="4">Gfo/Idh/MocA family oxidoreductase</fullName>
    </submittedName>
</protein>
<accession>A0A7M2RFY6</accession>
<dbReference type="SUPFAM" id="SSF55347">
    <property type="entry name" value="Glyceraldehyde-3-phosphate dehydrogenase-like, C-terminal domain"/>
    <property type="match status" value="1"/>
</dbReference>
<dbReference type="RefSeq" id="WP_193735254.1">
    <property type="nucleotide sequence ID" value="NZ_CP063304.1"/>
</dbReference>
<dbReference type="GO" id="GO:0000166">
    <property type="term" value="F:nucleotide binding"/>
    <property type="evidence" value="ECO:0007669"/>
    <property type="project" value="InterPro"/>
</dbReference>
<comment type="similarity">
    <text evidence="1">Belongs to the Gfo/Idh/MocA family.</text>
</comment>
<dbReference type="Gene3D" id="3.40.50.720">
    <property type="entry name" value="NAD(P)-binding Rossmann-like Domain"/>
    <property type="match status" value="1"/>
</dbReference>
<dbReference type="InterPro" id="IPR036291">
    <property type="entry name" value="NAD(P)-bd_dom_sf"/>
</dbReference>
<evidence type="ECO:0000313" key="5">
    <source>
        <dbReference type="Proteomes" id="UP000593601"/>
    </source>
</evidence>
<dbReference type="InterPro" id="IPR051450">
    <property type="entry name" value="Gfo/Idh/MocA_Oxidoreductases"/>
</dbReference>
<dbReference type="InterPro" id="IPR000683">
    <property type="entry name" value="Gfo/Idh/MocA-like_OxRdtase_N"/>
</dbReference>
<sequence>MSKQVTVAIAGLGSRGKDTYAPTAKMFPDKMKIVAIADIDPKKVSDVAKEYGIPESACYTSAEEMLKEDQLADVMFIATQDRQHVKQAIPALKKGYDLLMEKPISPDLDECRECVKVANECGRKIVVCHVLRYTPYYTKLKEVIDSGVIGEIVDIMALENVLYWHQAHSFVRGNWRNSDTTSPMILQKCCHDFDLLLWLSGKTCDSVSSFGNTYYFKKENAPEGATLYCMGGCKAKADCPFDAEKIYITSERTGVANGKTGWPADVVAQHPTVENITEAIKTGPYGRCVYMCDNNVVDHQVVNMNMTDNTTMTLTMCAFDATGSRYQKFMGTKGEIIADLSENTIKVTPFGGETEVIDVSKLASDFSGHAGGDSRMVEEFIDMVAEGKEPEGNITSIERSMESHYCAIAAEKSRLNNGEVVKLDSLRS</sequence>
<evidence type="ECO:0000259" key="2">
    <source>
        <dbReference type="Pfam" id="PF01408"/>
    </source>
</evidence>
<dbReference type="KEGG" id="bliq:INP51_13000"/>
<dbReference type="Pfam" id="PF01408">
    <property type="entry name" value="GFO_IDH_MocA"/>
    <property type="match status" value="1"/>
</dbReference>
<evidence type="ECO:0000256" key="1">
    <source>
        <dbReference type="ARBA" id="ARBA00010928"/>
    </source>
</evidence>
<dbReference type="InterPro" id="IPR004104">
    <property type="entry name" value="Gfo/Idh/MocA-like_OxRdtase_C"/>
</dbReference>
<dbReference type="SUPFAM" id="SSF51735">
    <property type="entry name" value="NAD(P)-binding Rossmann-fold domains"/>
    <property type="match status" value="1"/>
</dbReference>
<dbReference type="Gene3D" id="3.30.360.10">
    <property type="entry name" value="Dihydrodipicolinate Reductase, domain 2"/>
    <property type="match status" value="1"/>
</dbReference>
<name>A0A7M2RFY6_9FIRM</name>
<dbReference type="Proteomes" id="UP000593601">
    <property type="component" value="Chromosome"/>
</dbReference>
<dbReference type="PANTHER" id="PTHR43377">
    <property type="entry name" value="BILIVERDIN REDUCTASE A"/>
    <property type="match status" value="1"/>
</dbReference>
<organism evidence="4 5">
    <name type="scientific">Blautia liquoris</name>
    <dbReference type="NCBI Taxonomy" id="2779518"/>
    <lineage>
        <taxon>Bacteria</taxon>
        <taxon>Bacillati</taxon>
        <taxon>Bacillota</taxon>
        <taxon>Clostridia</taxon>
        <taxon>Lachnospirales</taxon>
        <taxon>Lachnospiraceae</taxon>
        <taxon>Blautia</taxon>
    </lineage>
</organism>
<dbReference type="Pfam" id="PF02894">
    <property type="entry name" value="GFO_IDH_MocA_C"/>
    <property type="match status" value="1"/>
</dbReference>
<dbReference type="EMBL" id="CP063304">
    <property type="protein sequence ID" value="QOV18894.1"/>
    <property type="molecule type" value="Genomic_DNA"/>
</dbReference>